<dbReference type="EMBL" id="BMAO01004416">
    <property type="protein sequence ID" value="GFQ94457.1"/>
    <property type="molecule type" value="Genomic_DNA"/>
</dbReference>
<reference evidence="1" key="1">
    <citation type="submission" date="2020-07" db="EMBL/GenBank/DDBJ databases">
        <title>Multicomponent nature underlies the extraordinary mechanical properties of spider dragline silk.</title>
        <authorList>
            <person name="Kono N."/>
            <person name="Nakamura H."/>
            <person name="Mori M."/>
            <person name="Yoshida Y."/>
            <person name="Ohtoshi R."/>
            <person name="Malay A.D."/>
            <person name="Moran D.A.P."/>
            <person name="Tomita M."/>
            <person name="Numata K."/>
            <person name="Arakawa K."/>
        </authorList>
    </citation>
    <scope>NUCLEOTIDE SEQUENCE</scope>
</reference>
<keyword evidence="2" id="KW-1185">Reference proteome</keyword>
<accession>A0A8X6IHA9</accession>
<evidence type="ECO:0000313" key="1">
    <source>
        <dbReference type="EMBL" id="GFQ94457.1"/>
    </source>
</evidence>
<dbReference type="AlphaFoldDB" id="A0A8X6IHA9"/>
<dbReference type="Proteomes" id="UP000887116">
    <property type="component" value="Unassembled WGS sequence"/>
</dbReference>
<gene>
    <name evidence="1" type="ORF">TNCT_504061</name>
</gene>
<sequence length="96" mass="11265">MTLSSFAVFLTFQRKRKGKKRDKKKESDGDIAFLRRLTMGKRDGRTRPKDLTQAMPLKRDRQSFLSRTCFEKGKVSSLRCGETNCKRRAFYCFSTK</sequence>
<name>A0A8X6IHA9_TRICU</name>
<proteinExistence type="predicted"/>
<protein>
    <submittedName>
        <fullName evidence="1">Uncharacterized protein</fullName>
    </submittedName>
</protein>
<comment type="caution">
    <text evidence="1">The sequence shown here is derived from an EMBL/GenBank/DDBJ whole genome shotgun (WGS) entry which is preliminary data.</text>
</comment>
<organism evidence="1 2">
    <name type="scientific">Trichonephila clavata</name>
    <name type="common">Joro spider</name>
    <name type="synonym">Nephila clavata</name>
    <dbReference type="NCBI Taxonomy" id="2740835"/>
    <lineage>
        <taxon>Eukaryota</taxon>
        <taxon>Metazoa</taxon>
        <taxon>Ecdysozoa</taxon>
        <taxon>Arthropoda</taxon>
        <taxon>Chelicerata</taxon>
        <taxon>Arachnida</taxon>
        <taxon>Araneae</taxon>
        <taxon>Araneomorphae</taxon>
        <taxon>Entelegynae</taxon>
        <taxon>Araneoidea</taxon>
        <taxon>Nephilidae</taxon>
        <taxon>Trichonephila</taxon>
    </lineage>
</organism>
<evidence type="ECO:0000313" key="2">
    <source>
        <dbReference type="Proteomes" id="UP000887116"/>
    </source>
</evidence>